<evidence type="ECO:0000313" key="6">
    <source>
        <dbReference type="Proteomes" id="UP000811246"/>
    </source>
</evidence>
<sequence>MYDSADVVLALIAVVDYYMGNAGIIADAFASLGRKVYGGKNAPYLWVHFPGMSSWDIFSEILEKTHIVTVPGRGFGPGGEEYIRVSAFGQRERILEASRRLKNLYK</sequence>
<protein>
    <recommendedName>
        <fullName evidence="7">LL-diaminopimelate aminotransferase</fullName>
    </recommendedName>
</protein>
<dbReference type="Proteomes" id="UP000811246">
    <property type="component" value="Chromosome 1"/>
</dbReference>
<keyword evidence="4" id="KW-0663">Pyridoxal phosphate</keyword>
<evidence type="ECO:0000256" key="2">
    <source>
        <dbReference type="ARBA" id="ARBA00022576"/>
    </source>
</evidence>
<proteinExistence type="predicted"/>
<dbReference type="InterPro" id="IPR019942">
    <property type="entry name" value="DapL/ALD1"/>
</dbReference>
<comment type="caution">
    <text evidence="5">The sequence shown here is derived from an EMBL/GenBank/DDBJ whole genome shotgun (WGS) entry which is preliminary data.</text>
</comment>
<evidence type="ECO:0000256" key="4">
    <source>
        <dbReference type="ARBA" id="ARBA00022898"/>
    </source>
</evidence>
<dbReference type="AlphaFoldDB" id="A0A922K1R3"/>
<evidence type="ECO:0008006" key="7">
    <source>
        <dbReference type="Google" id="ProtNLM"/>
    </source>
</evidence>
<keyword evidence="2" id="KW-0032">Aminotransferase</keyword>
<keyword evidence="3" id="KW-0808">Transferase</keyword>
<organism evidence="5 6">
    <name type="scientific">Carya illinoinensis</name>
    <name type="common">Pecan</name>
    <dbReference type="NCBI Taxonomy" id="32201"/>
    <lineage>
        <taxon>Eukaryota</taxon>
        <taxon>Viridiplantae</taxon>
        <taxon>Streptophyta</taxon>
        <taxon>Embryophyta</taxon>
        <taxon>Tracheophyta</taxon>
        <taxon>Spermatophyta</taxon>
        <taxon>Magnoliopsida</taxon>
        <taxon>eudicotyledons</taxon>
        <taxon>Gunneridae</taxon>
        <taxon>Pentapetalae</taxon>
        <taxon>rosids</taxon>
        <taxon>fabids</taxon>
        <taxon>Fagales</taxon>
        <taxon>Juglandaceae</taxon>
        <taxon>Carya</taxon>
    </lineage>
</organism>
<reference evidence="5" key="1">
    <citation type="submission" date="2021-01" db="EMBL/GenBank/DDBJ databases">
        <authorList>
            <person name="Lovell J.T."/>
            <person name="Bentley N."/>
            <person name="Bhattarai G."/>
            <person name="Jenkins J.W."/>
            <person name="Sreedasyam A."/>
            <person name="Alarcon Y."/>
            <person name="Bock C."/>
            <person name="Boston L."/>
            <person name="Carlson J."/>
            <person name="Cervantes K."/>
            <person name="Clermont K."/>
            <person name="Krom N."/>
            <person name="Kubenka K."/>
            <person name="Mamidi S."/>
            <person name="Mattison C."/>
            <person name="Monteros M."/>
            <person name="Pisani C."/>
            <person name="Plott C."/>
            <person name="Rajasekar S."/>
            <person name="Rhein H.S."/>
            <person name="Rohla C."/>
            <person name="Song M."/>
            <person name="Hilaire R.S."/>
            <person name="Shu S."/>
            <person name="Wells L."/>
            <person name="Wang X."/>
            <person name="Webber J."/>
            <person name="Heerema R.J."/>
            <person name="Klein P."/>
            <person name="Conner P."/>
            <person name="Grauke L."/>
            <person name="Grimwood J."/>
            <person name="Schmutz J."/>
            <person name="Randall J.J."/>
        </authorList>
    </citation>
    <scope>NUCLEOTIDE SEQUENCE</scope>
    <source>
        <tissue evidence="5">Leaf</tissue>
    </source>
</reference>
<name>A0A922K1R3_CARIL</name>
<evidence type="ECO:0000256" key="3">
    <source>
        <dbReference type="ARBA" id="ARBA00022679"/>
    </source>
</evidence>
<dbReference type="EMBL" id="CM031825">
    <property type="protein sequence ID" value="KAG6729413.1"/>
    <property type="molecule type" value="Genomic_DNA"/>
</dbReference>
<dbReference type="PANTHER" id="PTHR43144">
    <property type="entry name" value="AMINOTRANSFERASE"/>
    <property type="match status" value="1"/>
</dbReference>
<evidence type="ECO:0000313" key="5">
    <source>
        <dbReference type="EMBL" id="KAG6729413.1"/>
    </source>
</evidence>
<gene>
    <name evidence="5" type="ORF">I3842_01G028500</name>
</gene>
<accession>A0A922K1R3</accession>
<comment type="cofactor">
    <cofactor evidence="1">
        <name>pyridoxal 5'-phosphate</name>
        <dbReference type="ChEBI" id="CHEBI:597326"/>
    </cofactor>
</comment>
<dbReference type="GO" id="GO:0008483">
    <property type="term" value="F:transaminase activity"/>
    <property type="evidence" value="ECO:0007669"/>
    <property type="project" value="UniProtKB-KW"/>
</dbReference>
<evidence type="ECO:0000256" key="1">
    <source>
        <dbReference type="ARBA" id="ARBA00001933"/>
    </source>
</evidence>